<dbReference type="AlphaFoldDB" id="A0AAV1UZM0"/>
<feature type="coiled-coil region" evidence="1">
    <location>
        <begin position="48"/>
        <end position="75"/>
    </location>
</feature>
<evidence type="ECO:0000256" key="2">
    <source>
        <dbReference type="SAM" id="MobiDB-lite"/>
    </source>
</evidence>
<evidence type="ECO:0000256" key="1">
    <source>
        <dbReference type="SAM" id="Coils"/>
    </source>
</evidence>
<evidence type="ECO:0000313" key="4">
    <source>
        <dbReference type="Proteomes" id="UP001162060"/>
    </source>
</evidence>
<dbReference type="Proteomes" id="UP001162060">
    <property type="component" value="Unassembled WGS sequence"/>
</dbReference>
<proteinExistence type="predicted"/>
<keyword evidence="1" id="KW-0175">Coiled coil</keyword>
<feature type="region of interest" description="Disordered" evidence="2">
    <location>
        <begin position="278"/>
        <end position="317"/>
    </location>
</feature>
<gene>
    <name evidence="3" type="ORF">PM001_LOCUS24165</name>
</gene>
<feature type="region of interest" description="Disordered" evidence="2">
    <location>
        <begin position="103"/>
        <end position="227"/>
    </location>
</feature>
<organism evidence="3 4">
    <name type="scientific">Peronospora matthiolae</name>
    <dbReference type="NCBI Taxonomy" id="2874970"/>
    <lineage>
        <taxon>Eukaryota</taxon>
        <taxon>Sar</taxon>
        <taxon>Stramenopiles</taxon>
        <taxon>Oomycota</taxon>
        <taxon>Peronosporomycetes</taxon>
        <taxon>Peronosporales</taxon>
        <taxon>Peronosporaceae</taxon>
        <taxon>Peronospora</taxon>
    </lineage>
</organism>
<sequence>MDRSFLHIDILHLKEQLAQSQEEIADGLSSISDLIQQVDGLTPLEGQLALSQAENANLRRQLAEHLEVHDQLQVMEHDRDRAIAEHRALLDTLNSAILGSRSSALTARSTPKSATPAGSPPAPTTPVSRSLARRSRSRSSGPPDKRRRIQPRSRSRDSFTARVASQLLSLNPSMPLNKLPRLAPPEPPPNSSCSPLSSAASGTGSGSEELTESDARSSTPNPFPAARVVPASPAATALAQALLRSPSTDVPKPRYLSYPSTPVAAVPVVEIQDNGGVEDVEVSPTGETHSETGSVSPPSESTALSNRHSSDSENSITLPARQVANRVFSSVDFDNLPPLQQPRDRWIPNYLAPSRRVASEIAPWSVSRIAMVCVRNMTIELLCHHYSKPRNFLFPFYNHGRAPPTGTWASGLISRQHIETLYATAPWDNIIVPVNPISFTMTGWYRDMSHRYLELESTHRQALWESTHAFPIPPAQR</sequence>
<dbReference type="EMBL" id="CAKLBY020000237">
    <property type="protein sequence ID" value="CAK7939015.1"/>
    <property type="molecule type" value="Genomic_DNA"/>
</dbReference>
<accession>A0AAV1UZM0</accession>
<name>A0AAV1UZM0_9STRA</name>
<protein>
    <submittedName>
        <fullName evidence="3">Uncharacterized protein</fullName>
    </submittedName>
</protein>
<feature type="compositionally biased region" description="Low complexity" evidence="2">
    <location>
        <begin position="191"/>
        <end position="208"/>
    </location>
</feature>
<feature type="compositionally biased region" description="Polar residues" evidence="2">
    <location>
        <begin position="285"/>
        <end position="317"/>
    </location>
</feature>
<comment type="caution">
    <text evidence="3">The sequence shown here is derived from an EMBL/GenBank/DDBJ whole genome shotgun (WGS) entry which is preliminary data.</text>
</comment>
<reference evidence="3" key="1">
    <citation type="submission" date="2024-01" db="EMBL/GenBank/DDBJ databases">
        <authorList>
            <person name="Webb A."/>
        </authorList>
    </citation>
    <scope>NUCLEOTIDE SEQUENCE</scope>
    <source>
        <strain evidence="3">Pm1</strain>
    </source>
</reference>
<evidence type="ECO:0000313" key="3">
    <source>
        <dbReference type="EMBL" id="CAK7939015.1"/>
    </source>
</evidence>